<proteinExistence type="inferred from homology"/>
<dbReference type="PANTHER" id="PTHR43667:SF1">
    <property type="entry name" value="CYCLOPROPANE-FATTY-ACYL-PHOSPHOLIPID SYNTHASE"/>
    <property type="match status" value="1"/>
</dbReference>
<dbReference type="Proteomes" id="UP000673975">
    <property type="component" value="Unassembled WGS sequence"/>
</dbReference>
<keyword evidence="3 7" id="KW-0808">Transferase</keyword>
<reference evidence="7" key="1">
    <citation type="submission" date="2021-02" db="EMBL/GenBank/DDBJ databases">
        <title>Natronogracilivirga saccharolytica gen. nov. sp. nov. a new anaerobic, haloalkiliphilic carbohydrate-fermenting bacterium from soda lake and proposing of Cyclonatronumiaceae fam. nov. in the phylum Balneolaeota.</title>
        <authorList>
            <person name="Zhilina T.N."/>
            <person name="Sorokin D.Y."/>
            <person name="Zavarzina D.G."/>
            <person name="Toshchakov S.V."/>
            <person name="Kublanov I.V."/>
        </authorList>
    </citation>
    <scope>NUCLEOTIDE SEQUENCE</scope>
    <source>
        <strain evidence="7">Z-1702</strain>
    </source>
</reference>
<dbReference type="PANTHER" id="PTHR43667">
    <property type="entry name" value="CYCLOPROPANE-FATTY-ACYL-PHOSPHOLIPID SYNTHASE"/>
    <property type="match status" value="1"/>
</dbReference>
<dbReference type="InterPro" id="IPR029063">
    <property type="entry name" value="SAM-dependent_MTases_sf"/>
</dbReference>
<dbReference type="EMBL" id="JAFIDN010000008">
    <property type="protein sequence ID" value="MBP3193171.1"/>
    <property type="molecule type" value="Genomic_DNA"/>
</dbReference>
<evidence type="ECO:0000313" key="8">
    <source>
        <dbReference type="Proteomes" id="UP000673975"/>
    </source>
</evidence>
<dbReference type="GO" id="GO:0008610">
    <property type="term" value="P:lipid biosynthetic process"/>
    <property type="evidence" value="ECO:0007669"/>
    <property type="project" value="InterPro"/>
</dbReference>
<feature type="active site" evidence="6">
    <location>
        <position position="341"/>
    </location>
</feature>
<dbReference type="EC" id="2.1.1.79" evidence="7"/>
<keyword evidence="8" id="KW-1185">Reference proteome</keyword>
<dbReference type="Gene3D" id="3.40.50.150">
    <property type="entry name" value="Vaccinia Virus protein VP39"/>
    <property type="match status" value="1"/>
</dbReference>
<evidence type="ECO:0000256" key="3">
    <source>
        <dbReference type="ARBA" id="ARBA00022679"/>
    </source>
</evidence>
<comment type="similarity">
    <text evidence="1">Belongs to the CFA/CMAS family.</text>
</comment>
<dbReference type="GO" id="GO:0008825">
    <property type="term" value="F:cyclopropane-fatty-acyl-phospholipid synthase activity"/>
    <property type="evidence" value="ECO:0007669"/>
    <property type="project" value="UniProtKB-EC"/>
</dbReference>
<accession>A0A8J7UW16</accession>
<gene>
    <name evidence="7" type="primary">cfa</name>
    <name evidence="7" type="ORF">NATSA_10890</name>
</gene>
<sequence length="370" mass="42896">MDTFRKKASDLLKHADVTINGNRKCDIQVHNDELFKRVFAEGSLGLGEAYIEGWWDCEALDDFFYRVLSAGLDRKIKPVREIGTWLKAFVSNLQRPSRAFRIGEHHYDIGDDLYEAMLDKLMTYSCGYWKNTRSLDIAQKNKLELVCEKLGLREGMRVLDIGCGWGGALKYAAENFGVKGLGITVSRNQAEKAKKMCSGLPVEIKLQDYRDLRGSFDRIWSIGMIEHVGVKNYRTFMQVVRRSLKPDGLFLLHTIGGNRSVFKSDAWINKYIFPNSMIPSIRQLALSFENLFVMEDWHNFGADYDKTLMHWYKNVLKHKEQLSEQYSQRFFRMWRYYLLSCAGSFRARKNNLWQVVLSPDGVPGGYQTVR</sequence>
<evidence type="ECO:0000256" key="2">
    <source>
        <dbReference type="ARBA" id="ARBA00022603"/>
    </source>
</evidence>
<dbReference type="RefSeq" id="WP_210512532.1">
    <property type="nucleotide sequence ID" value="NZ_JAFIDN010000008.1"/>
</dbReference>
<evidence type="ECO:0000256" key="4">
    <source>
        <dbReference type="ARBA" id="ARBA00022691"/>
    </source>
</evidence>
<keyword evidence="2 7" id="KW-0489">Methyltransferase</keyword>
<dbReference type="AlphaFoldDB" id="A0A8J7UW16"/>
<dbReference type="Pfam" id="PF02353">
    <property type="entry name" value="CMAS"/>
    <property type="match status" value="1"/>
</dbReference>
<comment type="caution">
    <text evidence="7">The sequence shown here is derived from an EMBL/GenBank/DDBJ whole genome shotgun (WGS) entry which is preliminary data.</text>
</comment>
<dbReference type="CDD" id="cd02440">
    <property type="entry name" value="AdoMet_MTases"/>
    <property type="match status" value="1"/>
</dbReference>
<keyword evidence="5" id="KW-0443">Lipid metabolism</keyword>
<evidence type="ECO:0000256" key="1">
    <source>
        <dbReference type="ARBA" id="ARBA00010815"/>
    </source>
</evidence>
<name>A0A8J7UW16_9BACT</name>
<evidence type="ECO:0000256" key="5">
    <source>
        <dbReference type="ARBA" id="ARBA00023098"/>
    </source>
</evidence>
<organism evidence="7 8">
    <name type="scientific">Natronogracilivirga saccharolytica</name>
    <dbReference type="NCBI Taxonomy" id="2812953"/>
    <lineage>
        <taxon>Bacteria</taxon>
        <taxon>Pseudomonadati</taxon>
        <taxon>Balneolota</taxon>
        <taxon>Balneolia</taxon>
        <taxon>Balneolales</taxon>
        <taxon>Cyclonatronaceae</taxon>
        <taxon>Natronogracilivirga</taxon>
    </lineage>
</organism>
<protein>
    <submittedName>
        <fullName evidence="7">Cyclopropane fatty acyl phospholipid synthase</fullName>
        <ecNumber evidence="7">2.1.1.79</ecNumber>
    </submittedName>
</protein>
<keyword evidence="4" id="KW-0949">S-adenosyl-L-methionine</keyword>
<dbReference type="InterPro" id="IPR003333">
    <property type="entry name" value="CMAS"/>
</dbReference>
<dbReference type="PIRSF" id="PIRSF003085">
    <property type="entry name" value="CMAS"/>
    <property type="match status" value="1"/>
</dbReference>
<dbReference type="SUPFAM" id="SSF53335">
    <property type="entry name" value="S-adenosyl-L-methionine-dependent methyltransferases"/>
    <property type="match status" value="1"/>
</dbReference>
<evidence type="ECO:0000313" key="7">
    <source>
        <dbReference type="EMBL" id="MBP3193171.1"/>
    </source>
</evidence>
<dbReference type="InterPro" id="IPR050723">
    <property type="entry name" value="CFA/CMAS"/>
</dbReference>
<evidence type="ECO:0000256" key="6">
    <source>
        <dbReference type="PIRSR" id="PIRSR003085-1"/>
    </source>
</evidence>
<dbReference type="GO" id="GO:0032259">
    <property type="term" value="P:methylation"/>
    <property type="evidence" value="ECO:0007669"/>
    <property type="project" value="UniProtKB-KW"/>
</dbReference>
<dbReference type="NCBIfam" id="NF008686">
    <property type="entry name" value="PRK11705.1"/>
    <property type="match status" value="1"/>
</dbReference>